<keyword evidence="1" id="KW-0677">Repeat</keyword>
<protein>
    <recommendedName>
        <fullName evidence="5">26S proteasome non-ATPase regulatory subunit 1</fullName>
    </recommendedName>
</protein>
<dbReference type="InterPro" id="IPR016024">
    <property type="entry name" value="ARM-type_fold"/>
</dbReference>
<keyword evidence="2" id="KW-0647">Proteasome</keyword>
<dbReference type="OrthoDB" id="261572at2759"/>
<accession>A0A3S4ZUL6</accession>
<dbReference type="Gene3D" id="1.25.10.10">
    <property type="entry name" value="Leucine-rich Repeat Variant"/>
    <property type="match status" value="1"/>
</dbReference>
<dbReference type="SUPFAM" id="SSF48371">
    <property type="entry name" value="ARM repeat"/>
    <property type="match status" value="1"/>
</dbReference>
<dbReference type="GO" id="GO:0005634">
    <property type="term" value="C:nucleus"/>
    <property type="evidence" value="ECO:0007669"/>
    <property type="project" value="TreeGrafter"/>
</dbReference>
<evidence type="ECO:0000256" key="1">
    <source>
        <dbReference type="ARBA" id="ARBA00022737"/>
    </source>
</evidence>
<dbReference type="AlphaFoldDB" id="A0A3S4ZUL6"/>
<reference evidence="3" key="1">
    <citation type="submission" date="2018-11" db="EMBL/GenBank/DDBJ databases">
        <authorList>
            <consortium name="Pathogen Informatics"/>
        </authorList>
    </citation>
    <scope>NUCLEOTIDE SEQUENCE</scope>
</reference>
<dbReference type="GO" id="GO:0008540">
    <property type="term" value="C:proteasome regulatory particle, base subcomplex"/>
    <property type="evidence" value="ECO:0007669"/>
    <property type="project" value="TreeGrafter"/>
</dbReference>
<evidence type="ECO:0000313" key="4">
    <source>
        <dbReference type="Proteomes" id="UP000784294"/>
    </source>
</evidence>
<dbReference type="FunFam" id="1.25.10.10:FF:000426">
    <property type="entry name" value="Proteasome 26S subunit, non-ATPase 1"/>
    <property type="match status" value="1"/>
</dbReference>
<name>A0A3S4ZUL6_9PLAT</name>
<dbReference type="PANTHER" id="PTHR10943">
    <property type="entry name" value="26S PROTEASOME NON-ATPASE REGULATORY SUBUNIT"/>
    <property type="match status" value="1"/>
</dbReference>
<dbReference type="Pfam" id="PF01851">
    <property type="entry name" value="PC_rep"/>
    <property type="match status" value="2"/>
</dbReference>
<gene>
    <name evidence="3" type="ORF">PXEA_LOCUS13665</name>
</gene>
<dbReference type="Proteomes" id="UP000784294">
    <property type="component" value="Unassembled WGS sequence"/>
</dbReference>
<evidence type="ECO:0000313" key="3">
    <source>
        <dbReference type="EMBL" id="VEL20225.1"/>
    </source>
</evidence>
<evidence type="ECO:0000256" key="2">
    <source>
        <dbReference type="ARBA" id="ARBA00022942"/>
    </source>
</evidence>
<evidence type="ECO:0008006" key="5">
    <source>
        <dbReference type="Google" id="ProtNLM"/>
    </source>
</evidence>
<dbReference type="InterPro" id="IPR011989">
    <property type="entry name" value="ARM-like"/>
</dbReference>
<organism evidence="3 4">
    <name type="scientific">Protopolystoma xenopodis</name>
    <dbReference type="NCBI Taxonomy" id="117903"/>
    <lineage>
        <taxon>Eukaryota</taxon>
        <taxon>Metazoa</taxon>
        <taxon>Spiralia</taxon>
        <taxon>Lophotrochozoa</taxon>
        <taxon>Platyhelminthes</taxon>
        <taxon>Monogenea</taxon>
        <taxon>Polyopisthocotylea</taxon>
        <taxon>Polystomatidea</taxon>
        <taxon>Polystomatidae</taxon>
        <taxon>Protopolystoma</taxon>
    </lineage>
</organism>
<sequence>MKKRLKNGCAIFSVFYPVIELHLQFLIRNNKADLRLLERIKDEVRHSVTHNATVLANGLMHCGTTSDQFLRDYLNWLGKARRVIFSIIFPYKYGSHICNLNILGHEKEALRLMSAYLPKEVNGSSGSVYTEGGGLFALGLIHANHGAGMTEYLLNQCKEATSEPVRHGACLGLGLAAMGTGREDVYEQIKSNLYQDDAVSGETMCLDSEVTQLDKSESAGIGMGLVMLGTGSSRTIEDLYGYAKETAHEKIIRGIAIGIALVMYGRQEEADQLIDSLTKDNDPILRWSGMATIAMAYCGTGKNRAVERLLHAAVSDTSDDVRRWAVTSLGFILFK</sequence>
<keyword evidence="4" id="KW-1185">Reference proteome</keyword>
<dbReference type="GO" id="GO:0034515">
    <property type="term" value="C:proteasome storage granule"/>
    <property type="evidence" value="ECO:0007669"/>
    <property type="project" value="TreeGrafter"/>
</dbReference>
<comment type="caution">
    <text evidence="3">The sequence shown here is derived from an EMBL/GenBank/DDBJ whole genome shotgun (WGS) entry which is preliminary data.</text>
</comment>
<dbReference type="InterPro" id="IPR002015">
    <property type="entry name" value="Proteasome/cyclosome_rpt"/>
</dbReference>
<proteinExistence type="predicted"/>
<dbReference type="GO" id="GO:0043161">
    <property type="term" value="P:proteasome-mediated ubiquitin-dependent protein catabolic process"/>
    <property type="evidence" value="ECO:0007669"/>
    <property type="project" value="TreeGrafter"/>
</dbReference>
<dbReference type="EMBL" id="CAAALY010045373">
    <property type="protein sequence ID" value="VEL20225.1"/>
    <property type="molecule type" value="Genomic_DNA"/>
</dbReference>
<dbReference type="PANTHER" id="PTHR10943:SF2">
    <property type="entry name" value="26S PROTEASOME NON-ATPASE REGULATORY SUBUNIT 1"/>
    <property type="match status" value="1"/>
</dbReference>